<name>A6DR82_9BACT</name>
<dbReference type="GO" id="GO:0005886">
    <property type="term" value="C:plasma membrane"/>
    <property type="evidence" value="ECO:0007669"/>
    <property type="project" value="UniProtKB-SubCell"/>
</dbReference>
<evidence type="ECO:0000256" key="7">
    <source>
        <dbReference type="ARBA" id="ARBA00023136"/>
    </source>
</evidence>
<gene>
    <name evidence="9 11" type="primary">lnt</name>
    <name evidence="11" type="ORF">LNTAR_01442</name>
</gene>
<dbReference type="PANTHER" id="PTHR38686:SF1">
    <property type="entry name" value="APOLIPOPROTEIN N-ACYLTRANSFERASE"/>
    <property type="match status" value="1"/>
</dbReference>
<protein>
    <recommendedName>
        <fullName evidence="9">Apolipoprotein N-acyltransferase</fullName>
        <shortName evidence="9">ALP N-acyltransferase</shortName>
        <ecNumber evidence="9">2.3.1.269</ecNumber>
    </recommendedName>
</protein>
<dbReference type="PROSITE" id="PS50263">
    <property type="entry name" value="CN_HYDROLASE"/>
    <property type="match status" value="1"/>
</dbReference>
<dbReference type="InterPro" id="IPR036526">
    <property type="entry name" value="C-N_Hydrolase_sf"/>
</dbReference>
<dbReference type="InterPro" id="IPR003010">
    <property type="entry name" value="C-N_Hydrolase"/>
</dbReference>
<feature type="transmembrane region" description="Helical" evidence="9">
    <location>
        <begin position="76"/>
        <end position="104"/>
    </location>
</feature>
<keyword evidence="8 9" id="KW-0012">Acyltransferase</keyword>
<dbReference type="OrthoDB" id="9804277at2"/>
<comment type="function">
    <text evidence="9">Catalyzes the phospholipid dependent N-acylation of the N-terminal cysteine of apolipoprotein, the last step in lipoprotein maturation.</text>
</comment>
<feature type="transmembrane region" description="Helical" evidence="9">
    <location>
        <begin position="39"/>
        <end position="56"/>
    </location>
</feature>
<dbReference type="UniPathway" id="UPA00666"/>
<dbReference type="PANTHER" id="PTHR38686">
    <property type="entry name" value="APOLIPOPROTEIN N-ACYLTRANSFERASE"/>
    <property type="match status" value="1"/>
</dbReference>
<accession>A6DR82</accession>
<evidence type="ECO:0000256" key="8">
    <source>
        <dbReference type="ARBA" id="ARBA00023315"/>
    </source>
</evidence>
<keyword evidence="11" id="KW-0449">Lipoprotein</keyword>
<evidence type="ECO:0000256" key="9">
    <source>
        <dbReference type="HAMAP-Rule" id="MF_01148"/>
    </source>
</evidence>
<dbReference type="RefSeq" id="WP_007280354.1">
    <property type="nucleotide sequence ID" value="NZ_ABCK01000023.1"/>
</dbReference>
<evidence type="ECO:0000313" key="12">
    <source>
        <dbReference type="Proteomes" id="UP000004947"/>
    </source>
</evidence>
<evidence type="ECO:0000256" key="5">
    <source>
        <dbReference type="ARBA" id="ARBA00022692"/>
    </source>
</evidence>
<evidence type="ECO:0000256" key="3">
    <source>
        <dbReference type="ARBA" id="ARBA00022475"/>
    </source>
</evidence>
<reference evidence="11 12" key="1">
    <citation type="journal article" date="2010" name="J. Bacteriol.">
        <title>Genome sequence of Lentisphaera araneosa HTCC2155T, the type species of the order Lentisphaerales in the phylum Lentisphaerae.</title>
        <authorList>
            <person name="Thrash J.C."/>
            <person name="Cho J.C."/>
            <person name="Vergin K.L."/>
            <person name="Morris R.M."/>
            <person name="Giovannoni S.J."/>
        </authorList>
    </citation>
    <scope>NUCLEOTIDE SEQUENCE [LARGE SCALE GENOMIC DNA]</scope>
    <source>
        <strain evidence="11 12">HTCC2155</strain>
    </source>
</reference>
<organism evidence="11 12">
    <name type="scientific">Lentisphaera araneosa HTCC2155</name>
    <dbReference type="NCBI Taxonomy" id="313628"/>
    <lineage>
        <taxon>Bacteria</taxon>
        <taxon>Pseudomonadati</taxon>
        <taxon>Lentisphaerota</taxon>
        <taxon>Lentisphaeria</taxon>
        <taxon>Lentisphaerales</taxon>
        <taxon>Lentisphaeraceae</taxon>
        <taxon>Lentisphaera</taxon>
    </lineage>
</organism>
<dbReference type="AlphaFoldDB" id="A6DR82"/>
<keyword evidence="3 9" id="KW-1003">Cell membrane</keyword>
<dbReference type="Proteomes" id="UP000004947">
    <property type="component" value="Unassembled WGS sequence"/>
</dbReference>
<evidence type="ECO:0000256" key="4">
    <source>
        <dbReference type="ARBA" id="ARBA00022679"/>
    </source>
</evidence>
<dbReference type="EMBL" id="ABCK01000023">
    <property type="protein sequence ID" value="EDM25829.1"/>
    <property type="molecule type" value="Genomic_DNA"/>
</dbReference>
<feature type="transmembrane region" description="Helical" evidence="9">
    <location>
        <begin position="534"/>
        <end position="555"/>
    </location>
</feature>
<evidence type="ECO:0000259" key="10">
    <source>
        <dbReference type="PROSITE" id="PS50263"/>
    </source>
</evidence>
<evidence type="ECO:0000256" key="2">
    <source>
        <dbReference type="ARBA" id="ARBA00010065"/>
    </source>
</evidence>
<dbReference type="eggNOG" id="COG0815">
    <property type="taxonomic scope" value="Bacteria"/>
</dbReference>
<dbReference type="EC" id="2.3.1.269" evidence="9"/>
<comment type="pathway">
    <text evidence="9">Protein modification; lipoprotein biosynthesis (N-acyl transfer).</text>
</comment>
<dbReference type="Pfam" id="PF20154">
    <property type="entry name" value="LNT_N"/>
    <property type="match status" value="1"/>
</dbReference>
<dbReference type="STRING" id="313628.LNTAR_01442"/>
<dbReference type="HAMAP" id="MF_01148">
    <property type="entry name" value="Lnt"/>
    <property type="match status" value="1"/>
</dbReference>
<comment type="catalytic activity">
    <reaction evidence="9">
        <text>N-terminal S-1,2-diacyl-sn-glyceryl-L-cysteinyl-[lipoprotein] + a glycerophospholipid = N-acyl-S-1,2-diacyl-sn-glyceryl-L-cysteinyl-[lipoprotein] + a 2-acyl-sn-glycero-3-phospholipid + H(+)</text>
        <dbReference type="Rhea" id="RHEA:48228"/>
        <dbReference type="Rhea" id="RHEA-COMP:14681"/>
        <dbReference type="Rhea" id="RHEA-COMP:14684"/>
        <dbReference type="ChEBI" id="CHEBI:15378"/>
        <dbReference type="ChEBI" id="CHEBI:136912"/>
        <dbReference type="ChEBI" id="CHEBI:140656"/>
        <dbReference type="ChEBI" id="CHEBI:140657"/>
        <dbReference type="ChEBI" id="CHEBI:140660"/>
        <dbReference type="EC" id="2.3.1.269"/>
    </reaction>
</comment>
<keyword evidence="5 9" id="KW-0812">Transmembrane</keyword>
<feature type="transmembrane region" description="Helical" evidence="9">
    <location>
        <begin position="183"/>
        <end position="207"/>
    </location>
</feature>
<evidence type="ECO:0000256" key="6">
    <source>
        <dbReference type="ARBA" id="ARBA00022989"/>
    </source>
</evidence>
<proteinExistence type="inferred from homology"/>
<sequence length="572" mass="65487">MPNENPTITNKVHPLLKALIAFALGLSVNLCFEPFNLHFLAWFALIPLHLLGLGRHDRGNFYIGSAWGFGYFLGTFYFLYPIFLLCPLLVALIWTPIPGIWLYLTCKLRHYLLFPKASEEHVSAPHYRRILNLRSSYKLFIAAAVLWSFFEWVRTWLFTGLPWNSIEVSQVYQLHFLKNASFIGANGLAFLISLINFSLAILLEIYLVRKSAEKQNLPKSLPKLKNYYSLPILALITLLLSTIIADKLQPENKADSTIRVAMIQGNFKPYFKPLTYEEYQFHHQTYKNLSEAAILQKPDLIIWPETPMPSSYQRDAAFPELVRYLSKKANAHLLFGTGMTDVNPQDPEHKKYYNSALISDPNGDIIARYDKIHTVPYGEYLPGRYLMSHELHEKLNKFRQMGPSLSHGSEFSVFPLAKQSRIGINICFDDVFENISRSFARNNANILCTITNDSWFGETAGGAQHSAHSIFRAVENGLPFLRCGNTCETMLVSSKGKVEQLLLNPENGSRFTRGVLFTELDFCVNPEKTFYNKLYYLTPSFLSFASLFIFGFMLLQFLKRKKALNEIALEES</sequence>
<keyword evidence="6 9" id="KW-1133">Transmembrane helix</keyword>
<dbReference type="CDD" id="cd07571">
    <property type="entry name" value="ALP_N-acyl_transferase"/>
    <property type="match status" value="1"/>
</dbReference>
<dbReference type="SUPFAM" id="SSF56317">
    <property type="entry name" value="Carbon-nitrogen hydrolase"/>
    <property type="match status" value="1"/>
</dbReference>
<feature type="transmembrane region" description="Helical" evidence="9">
    <location>
        <begin position="139"/>
        <end position="163"/>
    </location>
</feature>
<dbReference type="Gene3D" id="3.60.110.10">
    <property type="entry name" value="Carbon-nitrogen hydrolase"/>
    <property type="match status" value="1"/>
</dbReference>
<feature type="transmembrane region" description="Helical" evidence="9">
    <location>
        <begin position="227"/>
        <end position="245"/>
    </location>
</feature>
<keyword evidence="12" id="KW-1185">Reference proteome</keyword>
<dbReference type="InterPro" id="IPR045378">
    <property type="entry name" value="LNT_N"/>
</dbReference>
<dbReference type="Pfam" id="PF00795">
    <property type="entry name" value="CN_hydrolase"/>
    <property type="match status" value="1"/>
</dbReference>
<comment type="subcellular location">
    <subcellularLocation>
        <location evidence="1 9">Cell membrane</location>
        <topology evidence="1 9">Multi-pass membrane protein</topology>
    </subcellularLocation>
</comment>
<dbReference type="GO" id="GO:0042158">
    <property type="term" value="P:lipoprotein biosynthetic process"/>
    <property type="evidence" value="ECO:0007669"/>
    <property type="project" value="UniProtKB-UniRule"/>
</dbReference>
<feature type="transmembrane region" description="Helical" evidence="9">
    <location>
        <begin position="12"/>
        <end position="32"/>
    </location>
</feature>
<dbReference type="NCBIfam" id="TIGR00546">
    <property type="entry name" value="lnt"/>
    <property type="match status" value="1"/>
</dbReference>
<comment type="caution">
    <text evidence="11">The sequence shown here is derived from an EMBL/GenBank/DDBJ whole genome shotgun (WGS) entry which is preliminary data.</text>
</comment>
<evidence type="ECO:0000256" key="1">
    <source>
        <dbReference type="ARBA" id="ARBA00004651"/>
    </source>
</evidence>
<dbReference type="InterPro" id="IPR004563">
    <property type="entry name" value="Apolipo_AcylTrfase"/>
</dbReference>
<dbReference type="GO" id="GO:0016410">
    <property type="term" value="F:N-acyltransferase activity"/>
    <property type="evidence" value="ECO:0007669"/>
    <property type="project" value="UniProtKB-UniRule"/>
</dbReference>
<feature type="domain" description="CN hydrolase" evidence="10">
    <location>
        <begin position="258"/>
        <end position="522"/>
    </location>
</feature>
<keyword evidence="4 9" id="KW-0808">Transferase</keyword>
<evidence type="ECO:0000313" key="11">
    <source>
        <dbReference type="EMBL" id="EDM25829.1"/>
    </source>
</evidence>
<keyword evidence="7 9" id="KW-0472">Membrane</keyword>
<comment type="similarity">
    <text evidence="2 9">Belongs to the CN hydrolase family. Apolipoprotein N-acyltransferase subfamily.</text>
</comment>